<dbReference type="RefSeq" id="WP_197444354.1">
    <property type="nucleotide sequence ID" value="NZ_CP036275.1"/>
</dbReference>
<dbReference type="InterPro" id="IPR049874">
    <property type="entry name" value="ROK_cs"/>
</dbReference>
<dbReference type="SUPFAM" id="SSF53067">
    <property type="entry name" value="Actin-like ATPase domain"/>
    <property type="match status" value="1"/>
</dbReference>
<evidence type="ECO:0000313" key="3">
    <source>
        <dbReference type="Proteomes" id="UP000320496"/>
    </source>
</evidence>
<dbReference type="EMBL" id="CP036275">
    <property type="protein sequence ID" value="QDU38250.1"/>
    <property type="molecule type" value="Genomic_DNA"/>
</dbReference>
<organism evidence="2 3">
    <name type="scientific">Maioricimonas rarisocia</name>
    <dbReference type="NCBI Taxonomy" id="2528026"/>
    <lineage>
        <taxon>Bacteria</taxon>
        <taxon>Pseudomonadati</taxon>
        <taxon>Planctomycetota</taxon>
        <taxon>Planctomycetia</taxon>
        <taxon>Planctomycetales</taxon>
        <taxon>Planctomycetaceae</taxon>
        <taxon>Maioricimonas</taxon>
    </lineage>
</organism>
<proteinExistence type="inferred from homology"/>
<sequence length="328" mass="34805">MSGEQRYVGVDIGGSSVKAGVVTESGQVLTRSTTAMEFEHGRDAMLERLYGLIEEIIAESGSESDVGGIGLAAPGTMDIPGGIIFHPFNLPGWENLPLRDLVAERFGLPAILQNDANAAAFGEYWLGAAREADSLMFWTLGTGVGGGIVLNGRVWEGAHSHAGECGHMIIQQEGGLPSEFGIHGSLELYAGARGLVRRCLEALESSPDSLLKSRQNEGQTITPLVIAEAAKAGDTLADELIMETARYLAVGTVNVMHILNPAMVLIGGAMTFDQNESELGRRFLQRLKDEVHERAFPILAERTVIDYATLGGDAGFIGAAGCARAARL</sequence>
<dbReference type="EC" id="2.7.1.2" evidence="2"/>
<dbReference type="PROSITE" id="PS01125">
    <property type="entry name" value="ROK"/>
    <property type="match status" value="1"/>
</dbReference>
<dbReference type="PANTHER" id="PTHR18964">
    <property type="entry name" value="ROK (REPRESSOR, ORF, KINASE) FAMILY"/>
    <property type="match status" value="1"/>
</dbReference>
<dbReference type="PANTHER" id="PTHR18964:SF149">
    <property type="entry name" value="BIFUNCTIONAL UDP-N-ACETYLGLUCOSAMINE 2-EPIMERASE_N-ACETYLMANNOSAMINE KINASE"/>
    <property type="match status" value="1"/>
</dbReference>
<evidence type="ECO:0000313" key="2">
    <source>
        <dbReference type="EMBL" id="QDU38250.1"/>
    </source>
</evidence>
<dbReference type="Pfam" id="PF00480">
    <property type="entry name" value="ROK"/>
    <property type="match status" value="1"/>
</dbReference>
<keyword evidence="2" id="KW-0808">Transferase</keyword>
<protein>
    <submittedName>
        <fullName evidence="2">Glucokinase</fullName>
        <ecNumber evidence="2">2.7.1.2</ecNumber>
    </submittedName>
</protein>
<dbReference type="Gene3D" id="3.30.420.40">
    <property type="match status" value="2"/>
</dbReference>
<accession>A0A517Z6Z2</accession>
<evidence type="ECO:0000256" key="1">
    <source>
        <dbReference type="ARBA" id="ARBA00006479"/>
    </source>
</evidence>
<gene>
    <name evidence="2" type="primary">glcK_1</name>
    <name evidence="2" type="ORF">Mal4_25750</name>
</gene>
<name>A0A517Z6Z2_9PLAN</name>
<dbReference type="KEGG" id="mri:Mal4_25750"/>
<dbReference type="Proteomes" id="UP000320496">
    <property type="component" value="Chromosome"/>
</dbReference>
<dbReference type="GO" id="GO:0004340">
    <property type="term" value="F:glucokinase activity"/>
    <property type="evidence" value="ECO:0007669"/>
    <property type="project" value="UniProtKB-EC"/>
</dbReference>
<keyword evidence="3" id="KW-1185">Reference proteome</keyword>
<dbReference type="InterPro" id="IPR043129">
    <property type="entry name" value="ATPase_NBD"/>
</dbReference>
<dbReference type="InterPro" id="IPR000600">
    <property type="entry name" value="ROK"/>
</dbReference>
<comment type="similarity">
    <text evidence="1">Belongs to the ROK (NagC/XylR) family.</text>
</comment>
<reference evidence="2 3" key="1">
    <citation type="submission" date="2019-02" db="EMBL/GenBank/DDBJ databases">
        <title>Deep-cultivation of Planctomycetes and their phenomic and genomic characterization uncovers novel biology.</title>
        <authorList>
            <person name="Wiegand S."/>
            <person name="Jogler M."/>
            <person name="Boedeker C."/>
            <person name="Pinto D."/>
            <person name="Vollmers J."/>
            <person name="Rivas-Marin E."/>
            <person name="Kohn T."/>
            <person name="Peeters S.H."/>
            <person name="Heuer A."/>
            <person name="Rast P."/>
            <person name="Oberbeckmann S."/>
            <person name="Bunk B."/>
            <person name="Jeske O."/>
            <person name="Meyerdierks A."/>
            <person name="Storesund J.E."/>
            <person name="Kallscheuer N."/>
            <person name="Luecker S."/>
            <person name="Lage O.M."/>
            <person name="Pohl T."/>
            <person name="Merkel B.J."/>
            <person name="Hornburger P."/>
            <person name="Mueller R.-W."/>
            <person name="Bruemmer F."/>
            <person name="Labrenz M."/>
            <person name="Spormann A.M."/>
            <person name="Op den Camp H."/>
            <person name="Overmann J."/>
            <person name="Amann R."/>
            <person name="Jetten M.S.M."/>
            <person name="Mascher T."/>
            <person name="Medema M.H."/>
            <person name="Devos D.P."/>
            <person name="Kaster A.-K."/>
            <person name="Ovreas L."/>
            <person name="Rohde M."/>
            <person name="Galperin M.Y."/>
            <person name="Jogler C."/>
        </authorList>
    </citation>
    <scope>NUCLEOTIDE SEQUENCE [LARGE SCALE GENOMIC DNA]</scope>
    <source>
        <strain evidence="2 3">Mal4</strain>
    </source>
</reference>
<dbReference type="AlphaFoldDB" id="A0A517Z6Z2"/>
<keyword evidence="2" id="KW-0418">Kinase</keyword>